<dbReference type="InterPro" id="IPR014284">
    <property type="entry name" value="RNA_pol_sigma-70_dom"/>
</dbReference>
<proteinExistence type="inferred from homology"/>
<dbReference type="RefSeq" id="WP_345027619.1">
    <property type="nucleotide sequence ID" value="NZ_BAABEY010000015.1"/>
</dbReference>
<keyword evidence="3" id="KW-0731">Sigma factor</keyword>
<dbReference type="Gene3D" id="1.10.10.10">
    <property type="entry name" value="Winged helix-like DNA-binding domain superfamily/Winged helix DNA-binding domain"/>
    <property type="match status" value="1"/>
</dbReference>
<dbReference type="InterPro" id="IPR039425">
    <property type="entry name" value="RNA_pol_sigma-70-like"/>
</dbReference>
<feature type="domain" description="RNA polymerase sigma-70 region 2" evidence="5">
    <location>
        <begin position="21"/>
        <end position="88"/>
    </location>
</feature>
<name>A0ABP8LWD3_9BACT</name>
<evidence type="ECO:0000256" key="1">
    <source>
        <dbReference type="ARBA" id="ARBA00010641"/>
    </source>
</evidence>
<organism evidence="7 8">
    <name type="scientific">Ravibacter arvi</name>
    <dbReference type="NCBI Taxonomy" id="2051041"/>
    <lineage>
        <taxon>Bacteria</taxon>
        <taxon>Pseudomonadati</taxon>
        <taxon>Bacteroidota</taxon>
        <taxon>Cytophagia</taxon>
        <taxon>Cytophagales</taxon>
        <taxon>Spirosomataceae</taxon>
        <taxon>Ravibacter</taxon>
    </lineage>
</organism>
<reference evidence="8" key="1">
    <citation type="journal article" date="2019" name="Int. J. Syst. Evol. Microbiol.">
        <title>The Global Catalogue of Microorganisms (GCM) 10K type strain sequencing project: providing services to taxonomists for standard genome sequencing and annotation.</title>
        <authorList>
            <consortium name="The Broad Institute Genomics Platform"/>
            <consortium name="The Broad Institute Genome Sequencing Center for Infectious Disease"/>
            <person name="Wu L."/>
            <person name="Ma J."/>
        </authorList>
    </citation>
    <scope>NUCLEOTIDE SEQUENCE [LARGE SCALE GENOMIC DNA]</scope>
    <source>
        <strain evidence="8">JCM 31920</strain>
    </source>
</reference>
<dbReference type="PANTHER" id="PTHR43133:SF46">
    <property type="entry name" value="RNA POLYMERASE SIGMA-70 FACTOR ECF SUBFAMILY"/>
    <property type="match status" value="1"/>
</dbReference>
<gene>
    <name evidence="7" type="ORF">GCM10023091_14300</name>
</gene>
<dbReference type="Pfam" id="PF08281">
    <property type="entry name" value="Sigma70_r4_2"/>
    <property type="match status" value="1"/>
</dbReference>
<evidence type="ECO:0000256" key="4">
    <source>
        <dbReference type="ARBA" id="ARBA00023163"/>
    </source>
</evidence>
<sequence length="184" mass="21348">MELDEMIEGLKREDSNAMEQFYSCYGPLIKGICFRYAQDREQAEDMFHDTLIELFEKVKKYRSTGSFNRWLKTVTVRTLIDHINKSKRARQKLEESANAYYENLADEPARLDLSKLALSPEELITAISRLPRGFRIVFNLYVIDGYAHKDIAGMLKISESASRSQLARAKIALRKVIEEKMKTD</sequence>
<keyword evidence="4" id="KW-0804">Transcription</keyword>
<protein>
    <submittedName>
        <fullName evidence="7">Sigma-70 family RNA polymerase sigma factor</fullName>
    </submittedName>
</protein>
<comment type="caution">
    <text evidence="7">The sequence shown here is derived from an EMBL/GenBank/DDBJ whole genome shotgun (WGS) entry which is preliminary data.</text>
</comment>
<dbReference type="NCBIfam" id="TIGR02937">
    <property type="entry name" value="sigma70-ECF"/>
    <property type="match status" value="1"/>
</dbReference>
<accession>A0ABP8LWD3</accession>
<dbReference type="Proteomes" id="UP001501508">
    <property type="component" value="Unassembled WGS sequence"/>
</dbReference>
<dbReference type="Pfam" id="PF04542">
    <property type="entry name" value="Sigma70_r2"/>
    <property type="match status" value="1"/>
</dbReference>
<dbReference type="InterPro" id="IPR013324">
    <property type="entry name" value="RNA_pol_sigma_r3/r4-like"/>
</dbReference>
<dbReference type="InterPro" id="IPR013249">
    <property type="entry name" value="RNA_pol_sigma70_r4_t2"/>
</dbReference>
<evidence type="ECO:0000313" key="7">
    <source>
        <dbReference type="EMBL" id="GAA4436421.1"/>
    </source>
</evidence>
<evidence type="ECO:0000256" key="3">
    <source>
        <dbReference type="ARBA" id="ARBA00023082"/>
    </source>
</evidence>
<dbReference type="SUPFAM" id="SSF88946">
    <property type="entry name" value="Sigma2 domain of RNA polymerase sigma factors"/>
    <property type="match status" value="1"/>
</dbReference>
<dbReference type="Gene3D" id="1.10.1740.10">
    <property type="match status" value="1"/>
</dbReference>
<dbReference type="InterPro" id="IPR007627">
    <property type="entry name" value="RNA_pol_sigma70_r2"/>
</dbReference>
<evidence type="ECO:0000313" key="8">
    <source>
        <dbReference type="Proteomes" id="UP001501508"/>
    </source>
</evidence>
<evidence type="ECO:0000256" key="2">
    <source>
        <dbReference type="ARBA" id="ARBA00023015"/>
    </source>
</evidence>
<keyword evidence="2" id="KW-0805">Transcription regulation</keyword>
<evidence type="ECO:0000259" key="6">
    <source>
        <dbReference type="Pfam" id="PF08281"/>
    </source>
</evidence>
<dbReference type="SUPFAM" id="SSF88659">
    <property type="entry name" value="Sigma3 and sigma4 domains of RNA polymerase sigma factors"/>
    <property type="match status" value="1"/>
</dbReference>
<comment type="similarity">
    <text evidence="1">Belongs to the sigma-70 factor family. ECF subfamily.</text>
</comment>
<dbReference type="InterPro" id="IPR036388">
    <property type="entry name" value="WH-like_DNA-bd_sf"/>
</dbReference>
<keyword evidence="8" id="KW-1185">Reference proteome</keyword>
<dbReference type="EMBL" id="BAABEY010000015">
    <property type="protein sequence ID" value="GAA4436421.1"/>
    <property type="molecule type" value="Genomic_DNA"/>
</dbReference>
<dbReference type="PANTHER" id="PTHR43133">
    <property type="entry name" value="RNA POLYMERASE ECF-TYPE SIGMA FACTO"/>
    <property type="match status" value="1"/>
</dbReference>
<feature type="domain" description="RNA polymerase sigma factor 70 region 4 type 2" evidence="6">
    <location>
        <begin position="121"/>
        <end position="173"/>
    </location>
</feature>
<evidence type="ECO:0000259" key="5">
    <source>
        <dbReference type="Pfam" id="PF04542"/>
    </source>
</evidence>
<dbReference type="InterPro" id="IPR013325">
    <property type="entry name" value="RNA_pol_sigma_r2"/>
</dbReference>